<dbReference type="Proteomes" id="UP000607653">
    <property type="component" value="Unassembled WGS sequence"/>
</dbReference>
<dbReference type="EMBL" id="DUZY01000001">
    <property type="protein sequence ID" value="DAD20721.1"/>
    <property type="molecule type" value="Genomic_DNA"/>
</dbReference>
<evidence type="ECO:0000313" key="2">
    <source>
        <dbReference type="Proteomes" id="UP000607653"/>
    </source>
</evidence>
<protein>
    <submittedName>
        <fullName evidence="1">Uncharacterized protein</fullName>
    </submittedName>
</protein>
<proteinExistence type="predicted"/>
<evidence type="ECO:0000313" key="1">
    <source>
        <dbReference type="EMBL" id="DAD20721.1"/>
    </source>
</evidence>
<comment type="caution">
    <text evidence="1">The sequence shown here is derived from an EMBL/GenBank/DDBJ whole genome shotgun (WGS) entry which is preliminary data.</text>
</comment>
<accession>A0A822XNE9</accession>
<reference evidence="1 2" key="1">
    <citation type="journal article" date="2020" name="Mol. Biol. Evol.">
        <title>Distinct Expression and Methylation Patterns for Genes with Different Fates following a Single Whole-Genome Duplication in Flowering Plants.</title>
        <authorList>
            <person name="Shi T."/>
            <person name="Rahmani R.S."/>
            <person name="Gugger P.F."/>
            <person name="Wang M."/>
            <person name="Li H."/>
            <person name="Zhang Y."/>
            <person name="Li Z."/>
            <person name="Wang Q."/>
            <person name="Van de Peer Y."/>
            <person name="Marchal K."/>
            <person name="Chen J."/>
        </authorList>
    </citation>
    <scope>NUCLEOTIDE SEQUENCE [LARGE SCALE GENOMIC DNA]</scope>
    <source>
        <tissue evidence="1">Leaf</tissue>
    </source>
</reference>
<sequence length="37" mass="4470">MLHVSKETKWFEIKQRSNDPKVKEKITNQICIKKQVN</sequence>
<organism evidence="1 2">
    <name type="scientific">Nelumbo nucifera</name>
    <name type="common">Sacred lotus</name>
    <dbReference type="NCBI Taxonomy" id="4432"/>
    <lineage>
        <taxon>Eukaryota</taxon>
        <taxon>Viridiplantae</taxon>
        <taxon>Streptophyta</taxon>
        <taxon>Embryophyta</taxon>
        <taxon>Tracheophyta</taxon>
        <taxon>Spermatophyta</taxon>
        <taxon>Magnoliopsida</taxon>
        <taxon>Proteales</taxon>
        <taxon>Nelumbonaceae</taxon>
        <taxon>Nelumbo</taxon>
    </lineage>
</organism>
<name>A0A822XNE9_NELNU</name>
<dbReference type="AlphaFoldDB" id="A0A822XNE9"/>
<gene>
    <name evidence="1" type="ORF">HUJ06_022184</name>
</gene>
<keyword evidence="2" id="KW-1185">Reference proteome</keyword>